<dbReference type="PANTHER" id="PTHR43133:SF63">
    <property type="entry name" value="RNA POLYMERASE SIGMA FACTOR FECI-RELATED"/>
    <property type="match status" value="1"/>
</dbReference>
<evidence type="ECO:0000256" key="1">
    <source>
        <dbReference type="ARBA" id="ARBA00010641"/>
    </source>
</evidence>
<reference evidence="6 7" key="1">
    <citation type="submission" date="2022-11" db="EMBL/GenBank/DDBJ databases">
        <title>Biodiversity and phylogenetic relationships of bacteria.</title>
        <authorList>
            <person name="Machado R.A.R."/>
            <person name="Bhat A."/>
            <person name="Loulou A."/>
            <person name="Kallel S."/>
        </authorList>
    </citation>
    <scope>NUCLEOTIDE SEQUENCE [LARGE SCALE GENOMIC DNA]</scope>
    <source>
        <strain evidence="6 7">DSM 13975</strain>
    </source>
</reference>
<name>A0ABT3VKI6_9BURK</name>
<comment type="caution">
    <text evidence="6">The sequence shown here is derived from an EMBL/GenBank/DDBJ whole genome shotgun (WGS) entry which is preliminary data.</text>
</comment>
<evidence type="ECO:0000259" key="5">
    <source>
        <dbReference type="Pfam" id="PF08281"/>
    </source>
</evidence>
<evidence type="ECO:0000256" key="4">
    <source>
        <dbReference type="ARBA" id="ARBA00023163"/>
    </source>
</evidence>
<organism evidence="6 7">
    <name type="scientific">Alcaligenes parafaecalis</name>
    <dbReference type="NCBI Taxonomy" id="171260"/>
    <lineage>
        <taxon>Bacteria</taxon>
        <taxon>Pseudomonadati</taxon>
        <taxon>Pseudomonadota</taxon>
        <taxon>Betaproteobacteria</taxon>
        <taxon>Burkholderiales</taxon>
        <taxon>Alcaligenaceae</taxon>
        <taxon>Alcaligenes</taxon>
    </lineage>
</organism>
<dbReference type="InterPro" id="IPR013249">
    <property type="entry name" value="RNA_pol_sigma70_r4_t2"/>
</dbReference>
<keyword evidence="4" id="KW-0804">Transcription</keyword>
<sequence length="182" mass="20347">MSRPPPFIKGWLAHYSGLIGTWAKRNSLSCDAEDAAQESALQFLSKGSEAVLNPKAYLIRSAHNRLINEVKRQSRANLVSLEELAEDDHPLLADPEAHLHVCDLARSLENALAQLPLKKRQVFIYHRLEGYTHAEIAQKMGLALNTVERYVIDATRHIRSQLHSFCPPDSGLIEKAGKPIIP</sequence>
<protein>
    <submittedName>
        <fullName evidence="6">RNA polymerase sigma factor</fullName>
    </submittedName>
</protein>
<comment type="similarity">
    <text evidence="1">Belongs to the sigma-70 factor family. ECF subfamily.</text>
</comment>
<dbReference type="EMBL" id="JAPKNA010000002">
    <property type="protein sequence ID" value="MCX5464031.1"/>
    <property type="molecule type" value="Genomic_DNA"/>
</dbReference>
<dbReference type="Proteomes" id="UP001209916">
    <property type="component" value="Unassembled WGS sequence"/>
</dbReference>
<dbReference type="SUPFAM" id="SSF88659">
    <property type="entry name" value="Sigma3 and sigma4 domains of RNA polymerase sigma factors"/>
    <property type="match status" value="1"/>
</dbReference>
<feature type="domain" description="RNA polymerase sigma factor 70 region 4 type 2" evidence="5">
    <location>
        <begin position="106"/>
        <end position="151"/>
    </location>
</feature>
<dbReference type="RefSeq" id="WP_266120616.1">
    <property type="nucleotide sequence ID" value="NZ_JAPKNA010000002.1"/>
</dbReference>
<dbReference type="InterPro" id="IPR013324">
    <property type="entry name" value="RNA_pol_sigma_r3/r4-like"/>
</dbReference>
<dbReference type="Gene3D" id="1.10.10.10">
    <property type="entry name" value="Winged helix-like DNA-binding domain superfamily/Winged helix DNA-binding domain"/>
    <property type="match status" value="1"/>
</dbReference>
<dbReference type="InterPro" id="IPR039425">
    <property type="entry name" value="RNA_pol_sigma-70-like"/>
</dbReference>
<keyword evidence="2" id="KW-0805">Transcription regulation</keyword>
<keyword evidence="7" id="KW-1185">Reference proteome</keyword>
<dbReference type="InterPro" id="IPR036388">
    <property type="entry name" value="WH-like_DNA-bd_sf"/>
</dbReference>
<dbReference type="PANTHER" id="PTHR43133">
    <property type="entry name" value="RNA POLYMERASE ECF-TYPE SIGMA FACTO"/>
    <property type="match status" value="1"/>
</dbReference>
<evidence type="ECO:0000256" key="2">
    <source>
        <dbReference type="ARBA" id="ARBA00023015"/>
    </source>
</evidence>
<gene>
    <name evidence="6" type="ORF">OSH09_07530</name>
</gene>
<proteinExistence type="inferred from homology"/>
<accession>A0ABT3VKI6</accession>
<dbReference type="Pfam" id="PF08281">
    <property type="entry name" value="Sigma70_r4_2"/>
    <property type="match status" value="1"/>
</dbReference>
<dbReference type="InterPro" id="IPR013325">
    <property type="entry name" value="RNA_pol_sigma_r2"/>
</dbReference>
<dbReference type="NCBIfam" id="TIGR02937">
    <property type="entry name" value="sigma70-ECF"/>
    <property type="match status" value="1"/>
</dbReference>
<evidence type="ECO:0000313" key="7">
    <source>
        <dbReference type="Proteomes" id="UP001209916"/>
    </source>
</evidence>
<dbReference type="SUPFAM" id="SSF88946">
    <property type="entry name" value="Sigma2 domain of RNA polymerase sigma factors"/>
    <property type="match status" value="1"/>
</dbReference>
<dbReference type="CDD" id="cd06171">
    <property type="entry name" value="Sigma70_r4"/>
    <property type="match status" value="1"/>
</dbReference>
<evidence type="ECO:0000313" key="6">
    <source>
        <dbReference type="EMBL" id="MCX5464031.1"/>
    </source>
</evidence>
<dbReference type="InterPro" id="IPR014284">
    <property type="entry name" value="RNA_pol_sigma-70_dom"/>
</dbReference>
<evidence type="ECO:0000256" key="3">
    <source>
        <dbReference type="ARBA" id="ARBA00023082"/>
    </source>
</evidence>
<dbReference type="Gene3D" id="1.10.1740.10">
    <property type="match status" value="1"/>
</dbReference>
<keyword evidence="3" id="KW-0731">Sigma factor</keyword>